<reference evidence="9 10" key="1">
    <citation type="submission" date="2020-08" db="EMBL/GenBank/DDBJ databases">
        <title>Draft genome sequencing of an Anaerocolumna strain isolated from anoxic soil subjected to BSD treatment.</title>
        <authorList>
            <person name="Uek A."/>
            <person name="Tonouchi A."/>
        </authorList>
    </citation>
    <scope>NUCLEOTIDE SEQUENCE [LARGE SCALE GENOMIC DNA]</scope>
    <source>
        <strain evidence="9 10">CTTW</strain>
    </source>
</reference>
<evidence type="ECO:0000256" key="2">
    <source>
        <dbReference type="ARBA" id="ARBA00012513"/>
    </source>
</evidence>
<dbReference type="Proteomes" id="UP000515703">
    <property type="component" value="Chromosome"/>
</dbReference>
<dbReference type="AlphaFoldDB" id="A0A7I8DJ31"/>
<evidence type="ECO:0000256" key="4">
    <source>
        <dbReference type="ARBA" id="ARBA00022741"/>
    </source>
</evidence>
<dbReference type="PANTHER" id="PTHR43671:SF13">
    <property type="entry name" value="SERINE_THREONINE-PROTEIN KINASE NEK2"/>
    <property type="match status" value="1"/>
</dbReference>
<keyword evidence="5" id="KW-0418">Kinase</keyword>
<dbReference type="InterPro" id="IPR017441">
    <property type="entry name" value="Protein_kinase_ATP_BS"/>
</dbReference>
<evidence type="ECO:0000313" key="10">
    <source>
        <dbReference type="Proteomes" id="UP000515703"/>
    </source>
</evidence>
<dbReference type="EC" id="2.7.11.1" evidence="2"/>
<keyword evidence="10" id="KW-1185">Reference proteome</keyword>
<feature type="domain" description="Protein kinase" evidence="8">
    <location>
        <begin position="10"/>
        <end position="249"/>
    </location>
</feature>
<protein>
    <recommendedName>
        <fullName evidence="2">non-specific serine/threonine protein kinase</fullName>
        <ecNumber evidence="2">2.7.11.1</ecNumber>
    </recommendedName>
</protein>
<dbReference type="KEGG" id="acht:bsdcttw_03020"/>
<evidence type="ECO:0000256" key="3">
    <source>
        <dbReference type="ARBA" id="ARBA00022679"/>
    </source>
</evidence>
<gene>
    <name evidence="9" type="ORF">bsdcttw_03020</name>
</gene>
<proteinExistence type="inferred from homology"/>
<keyword evidence="6 7" id="KW-0067">ATP-binding</keyword>
<organism evidence="9 10">
    <name type="scientific">Anaerocolumna chitinilytica</name>
    <dbReference type="NCBI Taxonomy" id="1727145"/>
    <lineage>
        <taxon>Bacteria</taxon>
        <taxon>Bacillati</taxon>
        <taxon>Bacillota</taxon>
        <taxon>Clostridia</taxon>
        <taxon>Lachnospirales</taxon>
        <taxon>Lachnospiraceae</taxon>
        <taxon>Anaerocolumna</taxon>
    </lineage>
</organism>
<dbReference type="Gene3D" id="1.10.510.10">
    <property type="entry name" value="Transferase(Phosphotransferase) domain 1"/>
    <property type="match status" value="1"/>
</dbReference>
<reference evidence="9 10" key="2">
    <citation type="submission" date="2020-08" db="EMBL/GenBank/DDBJ databases">
        <authorList>
            <person name="Ueki A."/>
            <person name="Tonouchi A."/>
        </authorList>
    </citation>
    <scope>NUCLEOTIDE SEQUENCE [LARGE SCALE GENOMIC DNA]</scope>
    <source>
        <strain evidence="9 10">CTTW</strain>
    </source>
</reference>
<dbReference type="GO" id="GO:0004674">
    <property type="term" value="F:protein serine/threonine kinase activity"/>
    <property type="evidence" value="ECO:0007669"/>
    <property type="project" value="UniProtKB-EC"/>
</dbReference>
<comment type="similarity">
    <text evidence="1">Belongs to the protein kinase superfamily. NEK Ser/Thr protein kinase family. NIMA subfamily.</text>
</comment>
<keyword evidence="3" id="KW-0808">Transferase</keyword>
<evidence type="ECO:0000313" key="9">
    <source>
        <dbReference type="EMBL" id="BCJ97261.1"/>
    </source>
</evidence>
<dbReference type="RefSeq" id="WP_185257709.1">
    <property type="nucleotide sequence ID" value="NZ_AP023368.1"/>
</dbReference>
<name>A0A7I8DJ31_9FIRM</name>
<sequence length="454" mass="52104">MNNPIWFGKYRIIKTLGKGGSGEVFLAEHIKLVSQCAIKRIPKGNPLHEQLLHEAVILKSLSHPCIPVIYDFEEDDEYSYIIEQYIEGVLLKDFVKQEGRLKESLVISIGAAICDLFLYLYSLDKPLLYLDLNPGNIILKNKEVKLIDFGACIYKKSAEKRKILLGTKGFSAPELKNGIPNEQSDVYAIGALLYYMTMGEIPLSNNSNHFFDTAKALYSKGLQNIIQKAFRYHPVFRYLSVAELKKKLLEQNRKISNGNAISRDFLKIGIAGAQSRIGVTHLALMLTRYLNKKGIKSLYVEKNPSGHLRGILNKRGATLQKDGIWQLESSFYLPFSLLSTPPETKKYSIIIYDSGVDYKEDNSYKEADIKLFLIGTKDWEIGNFIQAEDWLKEDSVKLLLNFLSGKDYRDFCSNERRRLADRQQWYRIPYEPNPFTNEFSKEMKDFLEGIMEPE</sequence>
<dbReference type="EMBL" id="AP023368">
    <property type="protein sequence ID" value="BCJ97261.1"/>
    <property type="molecule type" value="Genomic_DNA"/>
</dbReference>
<dbReference type="PANTHER" id="PTHR43671">
    <property type="entry name" value="SERINE/THREONINE-PROTEIN KINASE NEK"/>
    <property type="match status" value="1"/>
</dbReference>
<evidence type="ECO:0000259" key="8">
    <source>
        <dbReference type="PROSITE" id="PS50011"/>
    </source>
</evidence>
<dbReference type="PROSITE" id="PS50011">
    <property type="entry name" value="PROTEIN_KINASE_DOM"/>
    <property type="match status" value="1"/>
</dbReference>
<evidence type="ECO:0000256" key="5">
    <source>
        <dbReference type="ARBA" id="ARBA00022777"/>
    </source>
</evidence>
<dbReference type="InterPro" id="IPR050660">
    <property type="entry name" value="NEK_Ser/Thr_kinase"/>
</dbReference>
<dbReference type="GO" id="GO:0005524">
    <property type="term" value="F:ATP binding"/>
    <property type="evidence" value="ECO:0007669"/>
    <property type="project" value="UniProtKB-UniRule"/>
</dbReference>
<evidence type="ECO:0000256" key="1">
    <source>
        <dbReference type="ARBA" id="ARBA00010886"/>
    </source>
</evidence>
<evidence type="ECO:0000256" key="6">
    <source>
        <dbReference type="ARBA" id="ARBA00022840"/>
    </source>
</evidence>
<feature type="binding site" evidence="7">
    <location>
        <position position="39"/>
    </location>
    <ligand>
        <name>ATP</name>
        <dbReference type="ChEBI" id="CHEBI:30616"/>
    </ligand>
</feature>
<evidence type="ECO:0000256" key="7">
    <source>
        <dbReference type="PROSITE-ProRule" id="PRU10141"/>
    </source>
</evidence>
<dbReference type="CDD" id="cd14014">
    <property type="entry name" value="STKc_PknB_like"/>
    <property type="match status" value="1"/>
</dbReference>
<accession>A0A7I8DJ31</accession>
<dbReference type="PROSITE" id="PS00107">
    <property type="entry name" value="PROTEIN_KINASE_ATP"/>
    <property type="match status" value="1"/>
</dbReference>
<dbReference type="InterPro" id="IPR000719">
    <property type="entry name" value="Prot_kinase_dom"/>
</dbReference>
<dbReference type="InterPro" id="IPR011009">
    <property type="entry name" value="Kinase-like_dom_sf"/>
</dbReference>
<dbReference type="Pfam" id="PF00069">
    <property type="entry name" value="Pkinase"/>
    <property type="match status" value="1"/>
</dbReference>
<dbReference type="SUPFAM" id="SSF56112">
    <property type="entry name" value="Protein kinase-like (PK-like)"/>
    <property type="match status" value="1"/>
</dbReference>
<keyword evidence="4 7" id="KW-0547">Nucleotide-binding</keyword>